<proteinExistence type="predicted"/>
<dbReference type="Gene3D" id="2.30.270.10">
    <property type="entry name" value="duf1285 protein"/>
    <property type="match status" value="1"/>
</dbReference>
<evidence type="ECO:0000259" key="1">
    <source>
        <dbReference type="Pfam" id="PF06938"/>
    </source>
</evidence>
<evidence type="ECO:0000313" key="3">
    <source>
        <dbReference type="Proteomes" id="UP000773469"/>
    </source>
</evidence>
<reference evidence="2 3" key="1">
    <citation type="submission" date="2021-05" db="EMBL/GenBank/DDBJ databases">
        <title>Molecular characterization for Shewanella algae harboring chromosomal blaOXA-55-like strains isolated from clinical and environment sample.</title>
        <authorList>
            <person name="Ohama Y."/>
            <person name="Aoki K."/>
            <person name="Harada S."/>
            <person name="Moriya K."/>
            <person name="Ishii Y."/>
            <person name="Tateda K."/>
        </authorList>
    </citation>
    <scope>NUCLEOTIDE SEQUENCE [LARGE SCALE GENOMIC DNA]</scope>
    <source>
        <strain evidence="2 3">MBTL60-118</strain>
    </source>
</reference>
<dbReference type="InterPro" id="IPR023361">
    <property type="entry name" value="DUF1285_beta_roll_sf"/>
</dbReference>
<gene>
    <name evidence="2" type="ORF">TUM3794_26670</name>
</gene>
<dbReference type="InterPro" id="IPR048341">
    <property type="entry name" value="DUF1285_N"/>
</dbReference>
<dbReference type="EMBL" id="BPEU01000019">
    <property type="protein sequence ID" value="GIU42713.1"/>
    <property type="molecule type" value="Genomic_DNA"/>
</dbReference>
<comment type="caution">
    <text evidence="2">The sequence shown here is derived from an EMBL/GenBank/DDBJ whole genome shotgun (WGS) entry which is preliminary data.</text>
</comment>
<dbReference type="Gene3D" id="3.10.540.10">
    <property type="entry name" value="duf1285 like domain"/>
    <property type="match status" value="1"/>
</dbReference>
<name>A0ABQ4P5B8_SHECO</name>
<dbReference type="RefSeq" id="WP_156029447.1">
    <property type="nucleotide sequence ID" value="NZ_JAWWDQ010000023.1"/>
</dbReference>
<evidence type="ECO:0000313" key="2">
    <source>
        <dbReference type="EMBL" id="GIU42713.1"/>
    </source>
</evidence>
<feature type="domain" description="DUF1285" evidence="1">
    <location>
        <begin position="28"/>
        <end position="75"/>
    </location>
</feature>
<dbReference type="Proteomes" id="UP000773469">
    <property type="component" value="Unassembled WGS sequence"/>
</dbReference>
<dbReference type="Pfam" id="PF06938">
    <property type="entry name" value="DUF1285_N"/>
    <property type="match status" value="1"/>
</dbReference>
<keyword evidence="3" id="KW-1185">Reference proteome</keyword>
<accession>A0ABQ4P5B8</accession>
<sequence>MMNDNNSAQHQLQTLMSSQNLCHEQALFEIDAQGNWFYQQGPLPDKFSRLFYSILHGIDGQFLLITPVERVRVEVAAFPLLIVDYNVVQDGRLCLTTSIGTEFIVENHHAFEIQAQDIFVSLPRGLSAKLGRACYYRFVDEYLLDSD</sequence>
<protein>
    <submittedName>
        <fullName evidence="2">DUF1285 domain-containing protein</fullName>
    </submittedName>
</protein>
<organism evidence="2 3">
    <name type="scientific">Shewanella colwelliana</name>
    <name type="common">Alteromonas colwelliana</name>
    <dbReference type="NCBI Taxonomy" id="23"/>
    <lineage>
        <taxon>Bacteria</taxon>
        <taxon>Pseudomonadati</taxon>
        <taxon>Pseudomonadota</taxon>
        <taxon>Gammaproteobacteria</taxon>
        <taxon>Alteromonadales</taxon>
        <taxon>Shewanellaceae</taxon>
        <taxon>Shewanella</taxon>
    </lineage>
</organism>